<evidence type="ECO:0000256" key="1">
    <source>
        <dbReference type="SAM" id="MobiDB-lite"/>
    </source>
</evidence>
<gene>
    <name evidence="2" type="ORF">AB5J52_00700</name>
</gene>
<dbReference type="SUPFAM" id="SSF51556">
    <property type="entry name" value="Metallo-dependent hydrolases"/>
    <property type="match status" value="1"/>
</dbReference>
<feature type="region of interest" description="Disordered" evidence="1">
    <location>
        <begin position="60"/>
        <end position="86"/>
    </location>
</feature>
<accession>A0AB39QDP6</accession>
<organism evidence="2">
    <name type="scientific">Streptomyces sp. R39</name>
    <dbReference type="NCBI Taxonomy" id="3238631"/>
    <lineage>
        <taxon>Bacteria</taxon>
        <taxon>Bacillati</taxon>
        <taxon>Actinomycetota</taxon>
        <taxon>Actinomycetes</taxon>
        <taxon>Kitasatosporales</taxon>
        <taxon>Streptomycetaceae</taxon>
        <taxon>Streptomyces</taxon>
    </lineage>
</organism>
<evidence type="ECO:0000313" key="2">
    <source>
        <dbReference type="EMBL" id="XDQ40906.1"/>
    </source>
</evidence>
<protein>
    <submittedName>
        <fullName evidence="2">Uncharacterized protein</fullName>
    </submittedName>
</protein>
<name>A0AB39QDP6_9ACTN</name>
<dbReference type="AlphaFoldDB" id="A0AB39QDP6"/>
<dbReference type="EMBL" id="CP163441">
    <property type="protein sequence ID" value="XDQ40906.1"/>
    <property type="molecule type" value="Genomic_DNA"/>
</dbReference>
<sequence length="86" mass="9045">MATPTENEYEFGLARELGLPISLYAGMAGLPDAVDQLGRQGLLGPDVNYVHATEFAEQEWTQVTESGGTVSATPTVDMTQAGSARG</sequence>
<dbReference type="Gene3D" id="3.20.20.140">
    <property type="entry name" value="Metal-dependent hydrolases"/>
    <property type="match status" value="1"/>
</dbReference>
<reference evidence="2" key="1">
    <citation type="submission" date="2024-07" db="EMBL/GenBank/DDBJ databases">
        <authorList>
            <person name="Yu S.T."/>
        </authorList>
    </citation>
    <scope>NUCLEOTIDE SEQUENCE</scope>
    <source>
        <strain evidence="2">R39</strain>
    </source>
</reference>
<proteinExistence type="predicted"/>
<dbReference type="RefSeq" id="WP_369220662.1">
    <property type="nucleotide sequence ID" value="NZ_CP163441.1"/>
</dbReference>
<dbReference type="InterPro" id="IPR032466">
    <property type="entry name" value="Metal_Hydrolase"/>
</dbReference>